<proteinExistence type="predicted"/>
<name>A0A8S4SCE7_9NEOP</name>
<organism evidence="2 3">
    <name type="scientific">Pararge aegeria aegeria</name>
    <dbReference type="NCBI Taxonomy" id="348720"/>
    <lineage>
        <taxon>Eukaryota</taxon>
        <taxon>Metazoa</taxon>
        <taxon>Ecdysozoa</taxon>
        <taxon>Arthropoda</taxon>
        <taxon>Hexapoda</taxon>
        <taxon>Insecta</taxon>
        <taxon>Pterygota</taxon>
        <taxon>Neoptera</taxon>
        <taxon>Endopterygota</taxon>
        <taxon>Lepidoptera</taxon>
        <taxon>Glossata</taxon>
        <taxon>Ditrysia</taxon>
        <taxon>Papilionoidea</taxon>
        <taxon>Nymphalidae</taxon>
        <taxon>Satyrinae</taxon>
        <taxon>Satyrini</taxon>
        <taxon>Parargina</taxon>
        <taxon>Pararge</taxon>
    </lineage>
</organism>
<feature type="region of interest" description="Disordered" evidence="1">
    <location>
        <begin position="35"/>
        <end position="62"/>
    </location>
</feature>
<dbReference type="AlphaFoldDB" id="A0A8S4SCE7"/>
<feature type="compositionally biased region" description="Basic and acidic residues" evidence="1">
    <location>
        <begin position="46"/>
        <end position="60"/>
    </location>
</feature>
<sequence length="85" mass="9992">QRWGPKVLEWRALTENLHECTWLSASREKWRKLVTPTSAPKPLNDVYDHSNKSENDKREEECETSSEAKVALYFGCPLRKAFIER</sequence>
<evidence type="ECO:0000313" key="2">
    <source>
        <dbReference type="EMBL" id="CAH2262876.1"/>
    </source>
</evidence>
<evidence type="ECO:0000313" key="3">
    <source>
        <dbReference type="Proteomes" id="UP000838756"/>
    </source>
</evidence>
<dbReference type="Proteomes" id="UP000838756">
    <property type="component" value="Unassembled WGS sequence"/>
</dbReference>
<keyword evidence="3" id="KW-1185">Reference proteome</keyword>
<reference evidence="2" key="1">
    <citation type="submission" date="2022-03" db="EMBL/GenBank/DDBJ databases">
        <authorList>
            <person name="Lindestad O."/>
        </authorList>
    </citation>
    <scope>NUCLEOTIDE SEQUENCE</scope>
</reference>
<evidence type="ECO:0000256" key="1">
    <source>
        <dbReference type="SAM" id="MobiDB-lite"/>
    </source>
</evidence>
<gene>
    <name evidence="2" type="primary">jg158</name>
    <name evidence="2" type="ORF">PAEG_LOCUS24269</name>
</gene>
<protein>
    <submittedName>
        <fullName evidence="2">Jg158 protein</fullName>
    </submittedName>
</protein>
<comment type="caution">
    <text evidence="2">The sequence shown here is derived from an EMBL/GenBank/DDBJ whole genome shotgun (WGS) entry which is preliminary data.</text>
</comment>
<accession>A0A8S4SCE7</accession>
<dbReference type="EMBL" id="CAKXAJ010026220">
    <property type="protein sequence ID" value="CAH2262876.1"/>
    <property type="molecule type" value="Genomic_DNA"/>
</dbReference>
<feature type="non-terminal residue" evidence="2">
    <location>
        <position position="1"/>
    </location>
</feature>